<name>A0A3E3DAV3_9FIRM</name>
<dbReference type="EMBL" id="QTJW01000054">
    <property type="protein sequence ID" value="RGD66363.1"/>
    <property type="molecule type" value="Genomic_DNA"/>
</dbReference>
<dbReference type="Pfam" id="PF04326">
    <property type="entry name" value="SLFN_AlbA_2"/>
    <property type="match status" value="1"/>
</dbReference>
<keyword evidence="2" id="KW-0547">Nucleotide-binding</keyword>
<reference evidence="2 3" key="1">
    <citation type="submission" date="2018-08" db="EMBL/GenBank/DDBJ databases">
        <title>A genome reference for cultivated species of the human gut microbiota.</title>
        <authorList>
            <person name="Zou Y."/>
            <person name="Xue W."/>
            <person name="Luo G."/>
        </authorList>
    </citation>
    <scope>NUCLEOTIDE SEQUENCE [LARGE SCALE GENOMIC DNA]</scope>
    <source>
        <strain evidence="2 3">AF19-13AC</strain>
    </source>
</reference>
<comment type="caution">
    <text evidence="2">The sequence shown here is derived from an EMBL/GenBank/DDBJ whole genome shotgun (WGS) entry which is preliminary data.</text>
</comment>
<dbReference type="AlphaFoldDB" id="A0A3E3DAV3"/>
<evidence type="ECO:0000259" key="1">
    <source>
        <dbReference type="Pfam" id="PF04326"/>
    </source>
</evidence>
<evidence type="ECO:0000313" key="3">
    <source>
        <dbReference type="Proteomes" id="UP000261023"/>
    </source>
</evidence>
<accession>A0A3E3DAV3</accession>
<dbReference type="GO" id="GO:0005524">
    <property type="term" value="F:ATP binding"/>
    <property type="evidence" value="ECO:0007669"/>
    <property type="project" value="UniProtKB-KW"/>
</dbReference>
<sequence length="269" mass="31237">MEFPKQLKDQVYVLLQEPTLDKFREFLHAQMGEHNAIDFKSQWIEDAALAKEMLALANSQGGFIIFGVAENEDKSIRVDGLPEIKDKAVISNGIKKFISSNLKYEIYDFSYTTSEYEALNNKKFQMLVIEDTPEYIPFLSKKDSGSLKQNMIYVRRGTSCEIADEEEIQVILNRRMNYLHPLNGEPLKLEEHLEQLKILYEKIEKNHIYYKNGLSDGMSSFLASIAKVITKGEKVVEPNPLYPDESYEQFISRMIVEKKKKIERVLDLY</sequence>
<dbReference type="InterPro" id="IPR007421">
    <property type="entry name" value="Schlafen_AlbA_2_dom"/>
</dbReference>
<dbReference type="OrthoDB" id="34589at2"/>
<organism evidence="2 3">
    <name type="scientific">Hungatella hathewayi</name>
    <dbReference type="NCBI Taxonomy" id="154046"/>
    <lineage>
        <taxon>Bacteria</taxon>
        <taxon>Bacillati</taxon>
        <taxon>Bacillota</taxon>
        <taxon>Clostridia</taxon>
        <taxon>Lachnospirales</taxon>
        <taxon>Lachnospiraceae</taxon>
        <taxon>Hungatella</taxon>
    </lineage>
</organism>
<dbReference type="RefSeq" id="WP_025532385.1">
    <property type="nucleotide sequence ID" value="NZ_QTJW01000054.1"/>
</dbReference>
<dbReference type="InterPro" id="IPR038461">
    <property type="entry name" value="Schlafen_AlbA_2_dom_sf"/>
</dbReference>
<feature type="domain" description="Schlafen AlbA-2" evidence="1">
    <location>
        <begin position="33"/>
        <end position="163"/>
    </location>
</feature>
<proteinExistence type="predicted"/>
<evidence type="ECO:0000313" key="2">
    <source>
        <dbReference type="EMBL" id="RGD66363.1"/>
    </source>
</evidence>
<keyword evidence="2" id="KW-0067">ATP-binding</keyword>
<protein>
    <submittedName>
        <fullName evidence="2">ATP-binding protein</fullName>
    </submittedName>
</protein>
<dbReference type="Proteomes" id="UP000261023">
    <property type="component" value="Unassembled WGS sequence"/>
</dbReference>
<dbReference type="Gene3D" id="3.30.950.30">
    <property type="entry name" value="Schlafen, AAA domain"/>
    <property type="match status" value="1"/>
</dbReference>
<gene>
    <name evidence="2" type="ORF">DWX31_32995</name>
</gene>